<dbReference type="Pfam" id="PF22936">
    <property type="entry name" value="Pol_BBD"/>
    <property type="match status" value="1"/>
</dbReference>
<dbReference type="EMBL" id="JAIVGD010000005">
    <property type="protein sequence ID" value="KAH0773404.1"/>
    <property type="molecule type" value="Genomic_DNA"/>
</dbReference>
<sequence>MKVILGSQDVWDIIDKGYTKPANEETLSSNEKEVLLKTKEKDKHALTLIHQCLDDGMFEKVADATTSKEAWEILLNSLKGVDKVKKIKLQTLRVDFEVLKMKESESISDFCSRLMVVVNQLRRYGEEVDDVRVVENILRSLTPKFDYVVCAIEESKDLDSMTVEQLEGSLLAHKEKMKRRKEEPLEQLLKTQASFKGFEGEKSYKGNVHWRGRGGRGRGRSYTNKFHYEDKSHQSFRGHDCGQREGRGRGASQGTNETSNVEERVNLVDNNKDEDESTLLLALKKEDRDNCSSWYLGNGASNHMCGHKDKFVEIKKTVKGNVSFGDTSKIQIEGIGYDIHMKNMHLWLRDSSNKLIAKVHMAKNRLFPLNIKTIDAKCLKANVQDDSWCWHM</sequence>
<evidence type="ECO:0000256" key="1">
    <source>
        <dbReference type="SAM" id="MobiDB-lite"/>
    </source>
</evidence>
<evidence type="ECO:0000313" key="4">
    <source>
        <dbReference type="Proteomes" id="UP000826656"/>
    </source>
</evidence>
<dbReference type="Proteomes" id="UP000826656">
    <property type="component" value="Unassembled WGS sequence"/>
</dbReference>
<keyword evidence="4" id="KW-1185">Reference proteome</keyword>
<gene>
    <name evidence="3" type="ORF">KY290_010541</name>
</gene>
<feature type="compositionally biased region" description="Basic and acidic residues" evidence="1">
    <location>
        <begin position="233"/>
        <end position="248"/>
    </location>
</feature>
<name>A0ABQ7VY61_SOLTU</name>
<comment type="caution">
    <text evidence="3">The sequence shown here is derived from an EMBL/GenBank/DDBJ whole genome shotgun (WGS) entry which is preliminary data.</text>
</comment>
<dbReference type="Pfam" id="PF14223">
    <property type="entry name" value="Retrotran_gag_2"/>
    <property type="match status" value="1"/>
</dbReference>
<accession>A0ABQ7VY61</accession>
<protein>
    <recommendedName>
        <fullName evidence="2">Retrovirus-related Pol polyprotein from transposon TNT 1-94-like beta-barrel domain-containing protein</fullName>
    </recommendedName>
</protein>
<evidence type="ECO:0000313" key="3">
    <source>
        <dbReference type="EMBL" id="KAH0773404.1"/>
    </source>
</evidence>
<organism evidence="3 4">
    <name type="scientific">Solanum tuberosum</name>
    <name type="common">Potato</name>
    <dbReference type="NCBI Taxonomy" id="4113"/>
    <lineage>
        <taxon>Eukaryota</taxon>
        <taxon>Viridiplantae</taxon>
        <taxon>Streptophyta</taxon>
        <taxon>Embryophyta</taxon>
        <taxon>Tracheophyta</taxon>
        <taxon>Spermatophyta</taxon>
        <taxon>Magnoliopsida</taxon>
        <taxon>eudicotyledons</taxon>
        <taxon>Gunneridae</taxon>
        <taxon>Pentapetalae</taxon>
        <taxon>asterids</taxon>
        <taxon>lamiids</taxon>
        <taxon>Solanales</taxon>
        <taxon>Solanaceae</taxon>
        <taxon>Solanoideae</taxon>
        <taxon>Solaneae</taxon>
        <taxon>Solanum</taxon>
    </lineage>
</organism>
<dbReference type="PANTHER" id="PTHR35317">
    <property type="entry name" value="OS04G0629600 PROTEIN"/>
    <property type="match status" value="1"/>
</dbReference>
<evidence type="ECO:0000259" key="2">
    <source>
        <dbReference type="Pfam" id="PF22936"/>
    </source>
</evidence>
<reference evidence="3 4" key="1">
    <citation type="journal article" date="2021" name="bioRxiv">
        <title>Chromosome-scale and haplotype-resolved genome assembly of a tetraploid potato cultivar.</title>
        <authorList>
            <person name="Sun H."/>
            <person name="Jiao W.-B."/>
            <person name="Krause K."/>
            <person name="Campoy J.A."/>
            <person name="Goel M."/>
            <person name="Folz-Donahue K."/>
            <person name="Kukat C."/>
            <person name="Huettel B."/>
            <person name="Schneeberger K."/>
        </authorList>
    </citation>
    <scope>NUCLEOTIDE SEQUENCE [LARGE SCALE GENOMIC DNA]</scope>
    <source>
        <strain evidence="3">SolTubOtavaFocal</strain>
        <tissue evidence="3">Leaves</tissue>
    </source>
</reference>
<proteinExistence type="predicted"/>
<dbReference type="InterPro" id="IPR054722">
    <property type="entry name" value="PolX-like_BBD"/>
</dbReference>
<feature type="region of interest" description="Disordered" evidence="1">
    <location>
        <begin position="233"/>
        <end position="262"/>
    </location>
</feature>
<dbReference type="PANTHER" id="PTHR35317:SF28">
    <property type="entry name" value="ZINC FINGER, CCHC-TYPE, RIBONUCLEASE H-LIKE DOMAIN, GAG-PRE-INTEGRASE DOMAIN PROTEIN-RELATED"/>
    <property type="match status" value="1"/>
</dbReference>
<feature type="domain" description="Retrovirus-related Pol polyprotein from transposon TNT 1-94-like beta-barrel" evidence="2">
    <location>
        <begin position="294"/>
        <end position="336"/>
    </location>
</feature>